<keyword evidence="3" id="KW-1185">Reference proteome</keyword>
<comment type="caution">
    <text evidence="2">The sequence shown here is derived from an EMBL/GenBank/DDBJ whole genome shotgun (WGS) entry which is preliminary data.</text>
</comment>
<evidence type="ECO:0000313" key="3">
    <source>
        <dbReference type="Proteomes" id="UP000094527"/>
    </source>
</evidence>
<name>A0A1D2MUU2_ORCCI</name>
<dbReference type="AlphaFoldDB" id="A0A1D2MUU2"/>
<feature type="compositionally biased region" description="Polar residues" evidence="1">
    <location>
        <begin position="799"/>
        <end position="818"/>
    </location>
</feature>
<evidence type="ECO:0008006" key="4">
    <source>
        <dbReference type="Google" id="ProtNLM"/>
    </source>
</evidence>
<dbReference type="OMA" id="ENTHHSA"/>
<evidence type="ECO:0000256" key="1">
    <source>
        <dbReference type="SAM" id="MobiDB-lite"/>
    </source>
</evidence>
<proteinExistence type="predicted"/>
<organism evidence="2 3">
    <name type="scientific">Orchesella cincta</name>
    <name type="common">Springtail</name>
    <name type="synonym">Podura cincta</name>
    <dbReference type="NCBI Taxonomy" id="48709"/>
    <lineage>
        <taxon>Eukaryota</taxon>
        <taxon>Metazoa</taxon>
        <taxon>Ecdysozoa</taxon>
        <taxon>Arthropoda</taxon>
        <taxon>Hexapoda</taxon>
        <taxon>Collembola</taxon>
        <taxon>Entomobryomorpha</taxon>
        <taxon>Entomobryoidea</taxon>
        <taxon>Orchesellidae</taxon>
        <taxon>Orchesellinae</taxon>
        <taxon>Orchesella</taxon>
    </lineage>
</organism>
<reference evidence="2 3" key="1">
    <citation type="journal article" date="2016" name="Genome Biol. Evol.">
        <title>Gene Family Evolution Reflects Adaptation to Soil Environmental Stressors in the Genome of the Collembolan Orchesella cincta.</title>
        <authorList>
            <person name="Faddeeva-Vakhrusheva A."/>
            <person name="Derks M.F."/>
            <person name="Anvar S.Y."/>
            <person name="Agamennone V."/>
            <person name="Suring W."/>
            <person name="Smit S."/>
            <person name="van Straalen N.M."/>
            <person name="Roelofs D."/>
        </authorList>
    </citation>
    <scope>NUCLEOTIDE SEQUENCE [LARGE SCALE GENOMIC DNA]</scope>
    <source>
        <tissue evidence="2">Mixed pool</tissue>
    </source>
</reference>
<sequence>MVQSSVVFLIDINGIERAPGNINNGEESGQLDASHNDTMEMFPFRGEEVDEDPLKLQCDDLKWLKDFVLLTLFKEANNGTDYDFGKVQWAFKFYDSTRHVDYRDGRQFMPFDYESFTSFEKQLDQRMGPSSVDIKNRADSEVEFHCPNIKFLTDALKIITGSLAWTEQQDSSNLSRSFNGESKNARNLVFACLKVPRTENEILDFTDLQSISSSKDFMSVLLPSAFSAKFHHAFKIQLNFVDLRTSYDNNTLGIKSEKELERKWNVEYPRHLGKCLQYLGGGRVLPMPNFPKLRDESLKFGLVPYQIYLKSRLQQASQQNENLPSHIQRLAPKKISPDLDTSSVNRSMKSGGASLLEASYSNSHNHSKLLRPFRMSAGYDSEEMFEYHRELVAGIKPLDRAREVERKRKRMDYDVDDYYSSRYDRHHATLRDDEKYDSDEVDSQCERDQRMESWINEGVFTAKRKKPMDHSSTTVPMSRPLSLNKSSHVFHEPAPKLPGTRSTKMLRKVNRHSQKATAVETNNKRISNEGMDSIKQIAQRQEKELGAIKHRLRLHLDGELDMYENDGVKWLKTLKKQMQSFTEMILQEDRPSLVALAQALVNNASTKFTQRLNTLRPLYRNPITVKDLLENILLSELQKINTKIISARENPRDKFSPSAPVSKNMQRVFAFREAELQIILRLEIAWCFVEPDDDVTQDLLTEIVSVLQIISVYRSNPPIDHFINTVLLPTYSQCNKFLRALYKKMNIALPPQLTIDGSPVQNSNRRDDDSSIISSTSSAMLYPEDSASQLNVHKRHRPSTSFKRSTAPTSSRKPTSGSKRVKRQIMVAHASNPRLSSSQYLMDRTDAHKNTTGVNQKASPKRVRRNLFDVQIKDRKDSKTLLTLGSSSRLTKSPVFKSPKGKSPLSPSGFFRAARSRKQLILNNQPADNRFGSPTLNADVLCPESPATPGCDRRSVASRYAATNASGGSGERQRVIQESPEVMKNDFDNRPMNRVASLSFYSSGCSAPKSRAWGKSEANLIAEKIKNSVDLRSSEMIPDDLTQSPYEKPSRNPSDSTDDTPCTRLSFCDDSYTEKNHSPMPLGSNSQSLLDITGPAPDLDNPNIAALINGPFFPLATTALDIPLKAVQNEPGKGNSPSFSNNIVASPNNLQTPSKRVQFNLNENLVNTPSSARRTSTGTPKSILKETHE</sequence>
<feature type="compositionally biased region" description="Polar residues" evidence="1">
    <location>
        <begin position="1135"/>
        <end position="1150"/>
    </location>
</feature>
<protein>
    <recommendedName>
        <fullName evidence="4">Treslin</fullName>
    </recommendedName>
</protein>
<gene>
    <name evidence="2" type="ORF">Ocin01_09821</name>
</gene>
<dbReference type="Proteomes" id="UP000094527">
    <property type="component" value="Unassembled WGS sequence"/>
</dbReference>
<dbReference type="OrthoDB" id="6341942at2759"/>
<evidence type="ECO:0000313" key="2">
    <source>
        <dbReference type="EMBL" id="ODM96860.1"/>
    </source>
</evidence>
<feature type="compositionally biased region" description="Polar residues" evidence="1">
    <location>
        <begin position="1165"/>
        <end position="1180"/>
    </location>
</feature>
<feature type="region of interest" description="Disordered" evidence="1">
    <location>
        <begin position="1129"/>
        <end position="1150"/>
    </location>
</feature>
<feature type="region of interest" description="Disordered" evidence="1">
    <location>
        <begin position="1165"/>
        <end position="1189"/>
    </location>
</feature>
<feature type="region of interest" description="Disordered" evidence="1">
    <location>
        <begin position="753"/>
        <end position="823"/>
    </location>
</feature>
<feature type="region of interest" description="Disordered" evidence="1">
    <location>
        <begin position="1032"/>
        <end position="1067"/>
    </location>
</feature>
<dbReference type="EMBL" id="LJIJ01000496">
    <property type="protein sequence ID" value="ODM96860.1"/>
    <property type="molecule type" value="Genomic_DNA"/>
</dbReference>
<feature type="compositionally biased region" description="Polar residues" evidence="1">
    <location>
        <begin position="1041"/>
        <end position="1055"/>
    </location>
</feature>
<accession>A0A1D2MUU2</accession>